<name>A0A419SRN5_9BACL</name>
<dbReference type="AlphaFoldDB" id="A0A419SRN5"/>
<dbReference type="NCBIfam" id="TIGR01550">
    <property type="entry name" value="DOC_P1"/>
    <property type="match status" value="1"/>
</dbReference>
<dbReference type="EMBL" id="MCHY01000001">
    <property type="protein sequence ID" value="RKD27081.1"/>
    <property type="molecule type" value="Genomic_DNA"/>
</dbReference>
<keyword evidence="3" id="KW-1185">Reference proteome</keyword>
<evidence type="ECO:0000313" key="2">
    <source>
        <dbReference type="EMBL" id="RKD27081.1"/>
    </source>
</evidence>
<proteinExistence type="predicted"/>
<dbReference type="InterPro" id="IPR006440">
    <property type="entry name" value="Doc"/>
</dbReference>
<dbReference type="Pfam" id="PF02661">
    <property type="entry name" value="Fic"/>
    <property type="match status" value="1"/>
</dbReference>
<dbReference type="PANTHER" id="PTHR39426:SF1">
    <property type="entry name" value="HOMOLOGY TO DEATH-ON-CURING PROTEIN OF PHAGE P1"/>
    <property type="match status" value="1"/>
</dbReference>
<protein>
    <recommendedName>
        <fullName evidence="1">Fido domain-containing protein</fullName>
    </recommendedName>
</protein>
<gene>
    <name evidence="2" type="ORF">BEP19_00470</name>
</gene>
<dbReference type="RefSeq" id="WP_120187902.1">
    <property type="nucleotide sequence ID" value="NZ_MCHY01000001.1"/>
</dbReference>
<dbReference type="InterPro" id="IPR003812">
    <property type="entry name" value="Fido"/>
</dbReference>
<comment type="caution">
    <text evidence="2">The sequence shown here is derived from an EMBL/GenBank/DDBJ whole genome shotgun (WGS) entry which is preliminary data.</text>
</comment>
<dbReference type="PROSITE" id="PS51459">
    <property type="entry name" value="FIDO"/>
    <property type="match status" value="1"/>
</dbReference>
<dbReference type="PANTHER" id="PTHR39426">
    <property type="entry name" value="HOMOLOGY TO DEATH-ON-CURING PROTEIN OF PHAGE P1"/>
    <property type="match status" value="1"/>
</dbReference>
<evidence type="ECO:0000313" key="3">
    <source>
        <dbReference type="Proteomes" id="UP000284219"/>
    </source>
</evidence>
<reference evidence="2 3" key="1">
    <citation type="submission" date="2016-08" db="EMBL/GenBank/DDBJ databases">
        <title>Novel Firmicute Genomes.</title>
        <authorList>
            <person name="Poppleton D.I."/>
            <person name="Gribaldo S."/>
        </authorList>
    </citation>
    <scope>NUCLEOTIDE SEQUENCE [LARGE SCALE GENOMIC DNA]</scope>
    <source>
        <strain evidence="2 3">RAOx-1</strain>
    </source>
</reference>
<dbReference type="OrthoDB" id="9802752at2"/>
<dbReference type="Gene3D" id="1.20.120.1870">
    <property type="entry name" value="Fic/DOC protein, Fido domain"/>
    <property type="match status" value="1"/>
</dbReference>
<evidence type="ECO:0000259" key="1">
    <source>
        <dbReference type="PROSITE" id="PS51459"/>
    </source>
</evidence>
<accession>A0A419SRN5</accession>
<feature type="domain" description="Fido" evidence="1">
    <location>
        <begin position="5"/>
        <end position="125"/>
    </location>
</feature>
<dbReference type="Proteomes" id="UP000284219">
    <property type="component" value="Unassembled WGS sequence"/>
</dbReference>
<dbReference type="InterPro" id="IPR053737">
    <property type="entry name" value="Type_II_TA_Toxin"/>
</dbReference>
<sequence>MIVGLTANDIRLIHDIMLETYGGIPGIKDPGMLDYIAEKPFYGPFGLKGEAFPGLFLKAAIYMESIATLHCFNDAHKRTSIGCAEMFLNFNGYELDMHEGELFDLAIEIATKEKDIHQIAEWIEQHAVQIKDDK</sequence>
<organism evidence="2 3">
    <name type="scientific">Ammoniphilus oxalaticus</name>
    <dbReference type="NCBI Taxonomy" id="66863"/>
    <lineage>
        <taxon>Bacteria</taxon>
        <taxon>Bacillati</taxon>
        <taxon>Bacillota</taxon>
        <taxon>Bacilli</taxon>
        <taxon>Bacillales</taxon>
        <taxon>Paenibacillaceae</taxon>
        <taxon>Aneurinibacillus group</taxon>
        <taxon>Ammoniphilus</taxon>
    </lineage>
</organism>
<dbReference type="GO" id="GO:0016301">
    <property type="term" value="F:kinase activity"/>
    <property type="evidence" value="ECO:0007669"/>
    <property type="project" value="InterPro"/>
</dbReference>